<dbReference type="RefSeq" id="XP_069204939.1">
    <property type="nucleotide sequence ID" value="XM_069357002.1"/>
</dbReference>
<proteinExistence type="inferred from homology"/>
<evidence type="ECO:0000313" key="2">
    <source>
        <dbReference type="EMBL" id="KAL1404995.1"/>
    </source>
</evidence>
<evidence type="ECO:0000256" key="1">
    <source>
        <dbReference type="ARBA" id="ARBA00008903"/>
    </source>
</evidence>
<dbReference type="InterPro" id="IPR003462">
    <property type="entry name" value="ODC_Mu_crystall"/>
</dbReference>
<organism evidence="2 3">
    <name type="scientific">Vanrija albida</name>
    <dbReference type="NCBI Taxonomy" id="181172"/>
    <lineage>
        <taxon>Eukaryota</taxon>
        <taxon>Fungi</taxon>
        <taxon>Dikarya</taxon>
        <taxon>Basidiomycota</taxon>
        <taxon>Agaricomycotina</taxon>
        <taxon>Tremellomycetes</taxon>
        <taxon>Trichosporonales</taxon>
        <taxon>Trichosporonaceae</taxon>
        <taxon>Vanrija</taxon>
    </lineage>
</organism>
<gene>
    <name evidence="2" type="ORF">Q8F55_008613</name>
</gene>
<sequence>MSESLTIMTRSQADAVLADLDLEAAIKGQADVFAAYSAGGTKPGPDGVAPIQTPMRHVLGSPEMNMLFMPARAVDKTSIKIVSVPKKGGDGLPGSTVILDEVTGRVRAIINARRLTAFRNAAGSVLSYRAIGKNQQPKRLVLFGAGGQADAHALFFAKTYPSIKELVVVSRRSTPRSTALVAKLTKLFPAVAVSEGIASYPDEEFDLSAAIAGADIIVTMTSSTKALFAAKDVKAGAHIVLVGSYKPEMREVEDALIQRAGVILVDSQEACGHEAGELQNVPADKLIEIGAVVTGSDAAKAELSRFDKSDISVFKSVGLGVQDVAIASLVLDQAEAKGLVSKVEDYDAEGDE</sequence>
<comment type="similarity">
    <text evidence="1">Belongs to the ornithine cyclodeaminase/mu-crystallin family.</text>
</comment>
<comment type="caution">
    <text evidence="2">The sequence shown here is derived from an EMBL/GenBank/DDBJ whole genome shotgun (WGS) entry which is preliminary data.</text>
</comment>
<keyword evidence="3" id="KW-1185">Reference proteome</keyword>
<evidence type="ECO:0000313" key="3">
    <source>
        <dbReference type="Proteomes" id="UP001565368"/>
    </source>
</evidence>
<dbReference type="Gene3D" id="3.30.1780.10">
    <property type="entry name" value="ornithine cyclodeaminase, domain 1"/>
    <property type="match status" value="1"/>
</dbReference>
<reference evidence="2 3" key="1">
    <citation type="submission" date="2023-08" db="EMBL/GenBank/DDBJ databases">
        <title>Annotated Genome Sequence of Vanrija albida AlHP1.</title>
        <authorList>
            <person name="Herzog R."/>
        </authorList>
    </citation>
    <scope>NUCLEOTIDE SEQUENCE [LARGE SCALE GENOMIC DNA]</scope>
    <source>
        <strain evidence="2 3">AlHP1</strain>
    </source>
</reference>
<dbReference type="PIRSF" id="PIRSF001439">
    <property type="entry name" value="CryM"/>
    <property type="match status" value="1"/>
</dbReference>
<name>A0ABR3PRA7_9TREE</name>
<dbReference type="SUPFAM" id="SSF51735">
    <property type="entry name" value="NAD(P)-binding Rossmann-fold domains"/>
    <property type="match status" value="1"/>
</dbReference>
<dbReference type="Gene3D" id="3.40.50.720">
    <property type="entry name" value="NAD(P)-binding Rossmann-like Domain"/>
    <property type="match status" value="1"/>
</dbReference>
<evidence type="ECO:0008006" key="4">
    <source>
        <dbReference type="Google" id="ProtNLM"/>
    </source>
</evidence>
<dbReference type="PANTHER" id="PTHR13812">
    <property type="entry name" value="KETIMINE REDUCTASE MU-CRYSTALLIN"/>
    <property type="match status" value="1"/>
</dbReference>
<dbReference type="Proteomes" id="UP001565368">
    <property type="component" value="Unassembled WGS sequence"/>
</dbReference>
<dbReference type="Pfam" id="PF02423">
    <property type="entry name" value="OCD_Mu_crystall"/>
    <property type="match status" value="1"/>
</dbReference>
<protein>
    <recommendedName>
        <fullName evidence="4">Ornithine cyclodeaminase</fullName>
    </recommendedName>
</protein>
<dbReference type="InterPro" id="IPR036291">
    <property type="entry name" value="NAD(P)-bd_dom_sf"/>
</dbReference>
<dbReference type="GeneID" id="95989656"/>
<accession>A0ABR3PRA7</accession>
<dbReference type="PANTHER" id="PTHR13812:SF19">
    <property type="entry name" value="KETIMINE REDUCTASE MU-CRYSTALLIN"/>
    <property type="match status" value="1"/>
</dbReference>
<dbReference type="InterPro" id="IPR023401">
    <property type="entry name" value="ODC_N"/>
</dbReference>
<dbReference type="EMBL" id="JBBXJM010000007">
    <property type="protein sequence ID" value="KAL1404995.1"/>
    <property type="molecule type" value="Genomic_DNA"/>
</dbReference>